<dbReference type="InterPro" id="IPR007021">
    <property type="entry name" value="DUF659"/>
</dbReference>
<name>A0A074S889_9AGAM</name>
<feature type="compositionally biased region" description="Basic and acidic residues" evidence="1">
    <location>
        <begin position="153"/>
        <end position="186"/>
    </location>
</feature>
<evidence type="ECO:0000313" key="4">
    <source>
        <dbReference type="Proteomes" id="UP000027456"/>
    </source>
</evidence>
<dbReference type="Pfam" id="PF04937">
    <property type="entry name" value="DUF659"/>
    <property type="match status" value="1"/>
</dbReference>
<feature type="compositionally biased region" description="Basic and acidic residues" evidence="1">
    <location>
        <begin position="998"/>
        <end position="1012"/>
    </location>
</feature>
<gene>
    <name evidence="3" type="ORF">V565_035010</name>
</gene>
<dbReference type="SUPFAM" id="SSF53098">
    <property type="entry name" value="Ribonuclease H-like"/>
    <property type="match status" value="1"/>
</dbReference>
<evidence type="ECO:0000313" key="3">
    <source>
        <dbReference type="EMBL" id="KEP53138.1"/>
    </source>
</evidence>
<dbReference type="OrthoDB" id="3236755at2759"/>
<evidence type="ECO:0000256" key="1">
    <source>
        <dbReference type="SAM" id="MobiDB-lite"/>
    </source>
</evidence>
<feature type="region of interest" description="Disordered" evidence="1">
    <location>
        <begin position="988"/>
        <end position="1012"/>
    </location>
</feature>
<dbReference type="STRING" id="1423351.A0A074S889"/>
<dbReference type="Proteomes" id="UP000027456">
    <property type="component" value="Unassembled WGS sequence"/>
</dbReference>
<feature type="domain" description="DUF659" evidence="2">
    <location>
        <begin position="386"/>
        <end position="508"/>
    </location>
</feature>
<sequence>MHCEFGALPIVIIGFSTTMPPPADVARDLERLHTLFLRLPPKAHTAEPPYPFVNFTPDEEWIENTGSIQGSVNHSLEVAFGCRATAGNAPIELTSHGPDLLAVVNVLATFITGHDGENPILIKWVGDLIRAAEAVTEGGANTQGGSLGKRARKLTEKREQMVKDDDAKANTKRKRVEDAAQVEKAKQRTAGNWEWDPEDLEDDLPDPKTIGRPCIPLLEKLAKNCHSLKSPSMQRWRCMALACGFSKARPRSQARVYAHAAKCEHLDLDLVEQAATALSSMSLGAKLEALDLAKSSGSGSSSQPSVVVLAQKEGYKRRSMEHNHNVLLLLCAQSLPPTLIDSFHWKKTVNHLDAKLDCSSGSHMATSLIPAEATLVRQKSIQLLKTCTHLTLSFDGATTRRNQSIYTVHVTTPNTRQSHLLDGHSASGVSHTGKHLEQMLCKVIDEIGAERFSAVTSDDAANARLARELLADKYPWLLVFADPCHQMNNTAKDICSLPFFEETNHKLRVVIRFFRKSSYAAHHLVTMRHIHGITMGLVAIGKTRFLTLYYAIEALLPSMNLITDLVLTKVIKTTPSHPLYWLTNGFERREFIDTIKLEMALMQPFARSVKCLESSASTPADVALFWIASQASLNDMFTDSIQCSNLFPPSCDQDELIADVISIVNGRFEQMIQGPQRRVYLTALFLNPAFLGSNIFTRKDVNPLSTKIYLPSRTQDPSASTPNRAIPDADLRATLPIYELAGSCLAEILTHEVNSGRAPEIFGNYASANEIIQEFRYQYMNYVRQVPPFNRYLNAPSPRKYWEKTGLHEDANIMGHLGVELSSVNPNSMAEERTVSNLTKLNSPDRAHQKTSTLIGMTQVKQHELRLKNTAQDEPGPAVRFRDLSDLIKDSRQALINSERVREAVSTSNAEAVTPKGDTNQVTDRFEEPDTWEQEIGLDEVIERPESGSRHSFEVTETDGINLNAPALLDLLSDEPVDGAIELTTNPVVRKPGNMSEGSKDKEKVSVSHFEF</sequence>
<proteinExistence type="predicted"/>
<keyword evidence="4" id="KW-1185">Reference proteome</keyword>
<reference evidence="3 4" key="1">
    <citation type="submission" date="2013-12" db="EMBL/GenBank/DDBJ databases">
        <authorList>
            <person name="Cubeta M."/>
            <person name="Pakala S."/>
            <person name="Fedorova N."/>
            <person name="Thomas E."/>
            <person name="Dean R."/>
            <person name="Jabaji S."/>
            <person name="Neate S."/>
            <person name="Toda T."/>
            <person name="Tavantzis S."/>
            <person name="Vilgalys R."/>
            <person name="Bharathan N."/>
            <person name="Pakala S."/>
            <person name="Losada L.S."/>
            <person name="Zafar N."/>
            <person name="Nierman W."/>
        </authorList>
    </citation>
    <scope>NUCLEOTIDE SEQUENCE [LARGE SCALE GENOMIC DNA]</scope>
    <source>
        <strain evidence="3 4">123E</strain>
    </source>
</reference>
<dbReference type="EMBL" id="AZST01000072">
    <property type="protein sequence ID" value="KEP53138.1"/>
    <property type="molecule type" value="Genomic_DNA"/>
</dbReference>
<dbReference type="AlphaFoldDB" id="A0A074S889"/>
<accession>A0A074S889</accession>
<dbReference type="InterPro" id="IPR012337">
    <property type="entry name" value="RNaseH-like_sf"/>
</dbReference>
<feature type="region of interest" description="Disordered" evidence="1">
    <location>
        <begin position="139"/>
        <end position="207"/>
    </location>
</feature>
<comment type="caution">
    <text evidence="3">The sequence shown here is derived from an EMBL/GenBank/DDBJ whole genome shotgun (WGS) entry which is preliminary data.</text>
</comment>
<organism evidence="3 4">
    <name type="scientific">Rhizoctonia solani 123E</name>
    <dbReference type="NCBI Taxonomy" id="1423351"/>
    <lineage>
        <taxon>Eukaryota</taxon>
        <taxon>Fungi</taxon>
        <taxon>Dikarya</taxon>
        <taxon>Basidiomycota</taxon>
        <taxon>Agaricomycotina</taxon>
        <taxon>Agaricomycetes</taxon>
        <taxon>Cantharellales</taxon>
        <taxon>Ceratobasidiaceae</taxon>
        <taxon>Rhizoctonia</taxon>
    </lineage>
</organism>
<feature type="compositionally biased region" description="Acidic residues" evidence="1">
    <location>
        <begin position="195"/>
        <end position="204"/>
    </location>
</feature>
<dbReference type="HOGENOM" id="CLU_008059_1_0_1"/>
<evidence type="ECO:0000259" key="2">
    <source>
        <dbReference type="Pfam" id="PF04937"/>
    </source>
</evidence>
<protein>
    <submittedName>
        <fullName evidence="3">DUF659 family protein</fullName>
    </submittedName>
</protein>